<dbReference type="InterPro" id="IPR046960">
    <property type="entry name" value="PPR_At4g14850-like_plant"/>
</dbReference>
<dbReference type="FunFam" id="1.25.40.10:FF:000031">
    <property type="entry name" value="Pentatricopeptide repeat-containing protein mitochondrial"/>
    <property type="match status" value="1"/>
</dbReference>
<feature type="repeat" description="PPR" evidence="3">
    <location>
        <begin position="695"/>
        <end position="729"/>
    </location>
</feature>
<dbReference type="FunFam" id="1.25.40.10:FF:000381">
    <property type="entry name" value="Pentatricopeptide repeat-containing protein"/>
    <property type="match status" value="2"/>
</dbReference>
<dbReference type="FunFam" id="1.25.40.10:FF:000285">
    <property type="entry name" value="Pentatricopeptide repeat-containing protein, chloroplastic"/>
    <property type="match status" value="1"/>
</dbReference>
<dbReference type="FunFam" id="1.25.40.10:FF:000090">
    <property type="entry name" value="Pentatricopeptide repeat-containing protein, chloroplastic"/>
    <property type="match status" value="1"/>
</dbReference>
<dbReference type="InterPro" id="IPR011990">
    <property type="entry name" value="TPR-like_helical_dom_sf"/>
</dbReference>
<evidence type="ECO:0000313" key="5">
    <source>
        <dbReference type="Proteomes" id="UP000886520"/>
    </source>
</evidence>
<dbReference type="GO" id="GO:0005739">
    <property type="term" value="C:mitochondrion"/>
    <property type="evidence" value="ECO:0007669"/>
    <property type="project" value="UniProtKB-ARBA"/>
</dbReference>
<dbReference type="AlphaFoldDB" id="A0A9D4USB9"/>
<organism evidence="4 5">
    <name type="scientific">Adiantum capillus-veneris</name>
    <name type="common">Maidenhair fern</name>
    <dbReference type="NCBI Taxonomy" id="13818"/>
    <lineage>
        <taxon>Eukaryota</taxon>
        <taxon>Viridiplantae</taxon>
        <taxon>Streptophyta</taxon>
        <taxon>Embryophyta</taxon>
        <taxon>Tracheophyta</taxon>
        <taxon>Polypodiopsida</taxon>
        <taxon>Polypodiidae</taxon>
        <taxon>Polypodiales</taxon>
        <taxon>Pteridineae</taxon>
        <taxon>Pteridaceae</taxon>
        <taxon>Vittarioideae</taxon>
        <taxon>Adiantum</taxon>
    </lineage>
</organism>
<evidence type="ECO:0000256" key="3">
    <source>
        <dbReference type="PROSITE-ProRule" id="PRU00708"/>
    </source>
</evidence>
<feature type="repeat" description="PPR" evidence="3">
    <location>
        <begin position="389"/>
        <end position="423"/>
    </location>
</feature>
<keyword evidence="1" id="KW-0677">Repeat</keyword>
<evidence type="ECO:0000256" key="1">
    <source>
        <dbReference type="ARBA" id="ARBA00022737"/>
    </source>
</evidence>
<evidence type="ECO:0000256" key="2">
    <source>
        <dbReference type="ARBA" id="ARBA00061659"/>
    </source>
</evidence>
<evidence type="ECO:0008006" key="6">
    <source>
        <dbReference type="Google" id="ProtNLM"/>
    </source>
</evidence>
<dbReference type="FunFam" id="1.25.40.10:FF:000205">
    <property type="entry name" value="Pentatricopeptide repeat-containing protein, mitochondrial"/>
    <property type="match status" value="1"/>
</dbReference>
<protein>
    <recommendedName>
        <fullName evidence="6">Pentatricopeptide repeat-containing protein</fullName>
    </recommendedName>
</protein>
<dbReference type="GO" id="GO:0009451">
    <property type="term" value="P:RNA modification"/>
    <property type="evidence" value="ECO:0007669"/>
    <property type="project" value="InterPro"/>
</dbReference>
<dbReference type="Proteomes" id="UP000886520">
    <property type="component" value="Chromosome 12"/>
</dbReference>
<proteinExistence type="inferred from homology"/>
<comment type="similarity">
    <text evidence="2">Belongs to the PPR family. PCMP-E subfamily.</text>
</comment>
<evidence type="ECO:0000313" key="4">
    <source>
        <dbReference type="EMBL" id="KAI5072916.1"/>
    </source>
</evidence>
<feature type="repeat" description="PPR" evidence="3">
    <location>
        <begin position="899"/>
        <end position="933"/>
    </location>
</feature>
<dbReference type="InterPro" id="IPR002885">
    <property type="entry name" value="PPR_rpt"/>
</dbReference>
<dbReference type="OrthoDB" id="185373at2759"/>
<comment type="caution">
    <text evidence="4">The sequence shown here is derived from an EMBL/GenBank/DDBJ whole genome shotgun (WGS) entry which is preliminary data.</text>
</comment>
<feature type="repeat" description="PPR" evidence="3">
    <location>
        <begin position="491"/>
        <end position="525"/>
    </location>
</feature>
<feature type="repeat" description="PPR" evidence="3">
    <location>
        <begin position="287"/>
        <end position="321"/>
    </location>
</feature>
<sequence length="1059" mass="116497">MHKLSSLPQEILPHRSIYDSSQLLDRCSEEKDGLYALRVHAYMAASGLDALETPGNRLVCIMGTSGCMSDAQRVFDRLIFQDQLSWDTLIRGYLNCGQLHDAIKLYIRKQKFVSFDTDSHTTVALLKACAKLKDLGSGLELQTWIVYAGLLEVDAFIGSSLVDMFAKCGSLTNAQQVFVRLRIRNAVCWNALIAAFVKCGHSEQALQLFKRMQLEGISPDAVTFICSLKACANVGSADMAHDIHELIKTRGFHEGDLVVGNTLVDVFAKLGLLDKAQRLFDSLPLRDAISWNSLITGYVEHGHGDKAVECYEKMQGAGIAPNSVTYICAMKAFTSIGAPSKGLEIHGELERLGLLEQDCAFGNTLVDMYAQGGWFLKAKEVFDKLPVRDIVAWNALIAGYAEYGNGKESLNYYEQMQHERVTPDSITLVCSLKACGLVGAIDKGREIHAEIERGGLAKNNQVVGNAVVDFYAKCSMLHRAREVFDALPGRDVIAWNIMVAGYAEHGYCEEALKCLDAMQSHGVFPDNVTFVYGLKACNSEISIRRARHIHAEIERQGLLEKDPVVGNALLDMYCKFGLLSIAQELFDILPVQDHFSWNTLIAGYAEHGTGEEALDCFERMQSQGVSADAVTFLCGLKACGGVRALSKGSKMHAEIERRGLLIENHPIGSTLVDMYGKCGAIVKAQEVFDRLPFRDSIAWNALLAGYTEQGCAEGTLKCLHQMRQGGVPLNVAAVVCSLKACARIGATSEGQRLLAEIKQKRFLERNYLVSSTLVDMCVKCNSIAKAQEMFDQLLVRDVVSWNVLMTGYAENGQIDEALTCLKKMQHEGVAPDAVTYISSLKACGTMGATLKGQEIHTEIMMKGLLEREPSLGNTLIYMYSRCGAIMMAQRVFDKLMTRDVVSWNTLIAGYAQVGQNEGLFCTFSDMLGQRVKPDLITFVIVLNACSRSCLFHESHSYFEAMSTHHGIVPCLEHHSCVVDLLARAGQLDEAAAIIKKMPICPNVVVWHALLGACKSWGNVQVGSQAFRQAVDLDDQDSAAYVLWSHIHSDDIADQRANGS</sequence>
<gene>
    <name evidence="4" type="ORF">GOP47_0013022</name>
</gene>
<keyword evidence="5" id="KW-1185">Reference proteome</keyword>
<feature type="repeat" description="PPR" evidence="3">
    <location>
        <begin position="593"/>
        <end position="627"/>
    </location>
</feature>
<dbReference type="Pfam" id="PF13041">
    <property type="entry name" value="PPR_2"/>
    <property type="match status" value="7"/>
</dbReference>
<feature type="repeat" description="PPR" evidence="3">
    <location>
        <begin position="185"/>
        <end position="219"/>
    </location>
</feature>
<dbReference type="NCBIfam" id="TIGR00756">
    <property type="entry name" value="PPR"/>
    <property type="match status" value="7"/>
</dbReference>
<dbReference type="PANTHER" id="PTHR47926">
    <property type="entry name" value="PENTATRICOPEPTIDE REPEAT-CONTAINING PROTEIN"/>
    <property type="match status" value="1"/>
</dbReference>
<name>A0A9D4USB9_ADICA</name>
<dbReference type="GO" id="GO:0003723">
    <property type="term" value="F:RNA binding"/>
    <property type="evidence" value="ECO:0007669"/>
    <property type="project" value="InterPro"/>
</dbReference>
<dbReference type="Pfam" id="PF01535">
    <property type="entry name" value="PPR"/>
    <property type="match status" value="7"/>
</dbReference>
<reference evidence="4" key="1">
    <citation type="submission" date="2021-01" db="EMBL/GenBank/DDBJ databases">
        <title>Adiantum capillus-veneris genome.</title>
        <authorList>
            <person name="Fang Y."/>
            <person name="Liao Q."/>
        </authorList>
    </citation>
    <scope>NUCLEOTIDE SEQUENCE</scope>
    <source>
        <strain evidence="4">H3</strain>
        <tissue evidence="4">Leaf</tissue>
    </source>
</reference>
<feature type="repeat" description="PPR" evidence="3">
    <location>
        <begin position="797"/>
        <end position="831"/>
    </location>
</feature>
<accession>A0A9D4USB9</accession>
<dbReference type="EMBL" id="JABFUD020000012">
    <property type="protein sequence ID" value="KAI5072916.1"/>
    <property type="molecule type" value="Genomic_DNA"/>
</dbReference>
<dbReference type="PROSITE" id="PS51375">
    <property type="entry name" value="PPR"/>
    <property type="match status" value="8"/>
</dbReference>
<dbReference type="Gene3D" id="1.25.40.10">
    <property type="entry name" value="Tetratricopeptide repeat domain"/>
    <property type="match status" value="7"/>
</dbReference>
<dbReference type="PANTHER" id="PTHR47926:SF382">
    <property type="entry name" value="PENTACOTRIPEPTIDE-REPEAT REGION OF PRORP DOMAIN-CONTAINING PROTEIN"/>
    <property type="match status" value="1"/>
</dbReference>